<accession>A0A1Y5HZ70</accession>
<organism evidence="2 3">
    <name type="scientific">Oleispira antarctica</name>
    <dbReference type="NCBI Taxonomy" id="188908"/>
    <lineage>
        <taxon>Bacteria</taxon>
        <taxon>Pseudomonadati</taxon>
        <taxon>Pseudomonadota</taxon>
        <taxon>Gammaproteobacteria</taxon>
        <taxon>Oceanospirillales</taxon>
        <taxon>Oceanospirillaceae</taxon>
        <taxon>Oleispira</taxon>
    </lineage>
</organism>
<dbReference type="SUPFAM" id="SSF118001">
    <property type="entry name" value="YehU-like"/>
    <property type="match status" value="1"/>
</dbReference>
<dbReference type="InterPro" id="IPR036685">
    <property type="entry name" value="YehU-like_sf"/>
</dbReference>
<dbReference type="AlphaFoldDB" id="A0A1Y5HZ70"/>
<gene>
    <name evidence="2" type="ORF">A9R00_07760</name>
</gene>
<evidence type="ECO:0000256" key="1">
    <source>
        <dbReference type="ARBA" id="ARBA00006450"/>
    </source>
</evidence>
<dbReference type="Proteomes" id="UP000227088">
    <property type="component" value="Unassembled WGS sequence"/>
</dbReference>
<sequence>MNDGPPDYDDDEAGVIEIPYKTLSADALEGIVQEFSSRDGTDYGEIEYSLADKVSQVEAQLKSGHLILLFDPINQSCQIVNSREWKSNL</sequence>
<dbReference type="Gene3D" id="1.10.10.610">
    <property type="entry name" value="YehU-like"/>
    <property type="match status" value="1"/>
</dbReference>
<name>A0A1Y5HZ70_OLEAN</name>
<evidence type="ECO:0000313" key="3">
    <source>
        <dbReference type="Proteomes" id="UP000227088"/>
    </source>
</evidence>
<dbReference type="InterPro" id="IPR010648">
    <property type="entry name" value="UPF0270"/>
</dbReference>
<comment type="caution">
    <text evidence="2">The sequence shown here is derived from an EMBL/GenBank/DDBJ whole genome shotgun (WGS) entry which is preliminary data.</text>
</comment>
<reference evidence="3" key="1">
    <citation type="journal article" date="2017" name="Proc. Natl. Acad. Sci. U.S.A.">
        <title>Simulation of Deepwater Horizon oil plume reveals substrate specialization within a complex community of hydrocarbon degraders.</title>
        <authorList>
            <person name="Hu P."/>
            <person name="Dubinsky E.A."/>
            <person name="Probst A.J."/>
            <person name="Wang J."/>
            <person name="Sieber C.M.K."/>
            <person name="Tom L.M."/>
            <person name="Gardinali P."/>
            <person name="Banfield J.F."/>
            <person name="Atlas R.M."/>
            <person name="Andersen G.L."/>
        </authorList>
    </citation>
    <scope>NUCLEOTIDE SEQUENCE [LARGE SCALE GENOMIC DNA]</scope>
</reference>
<dbReference type="EMBL" id="MABE01000438">
    <property type="protein sequence ID" value="OUS40105.1"/>
    <property type="molecule type" value="Genomic_DNA"/>
</dbReference>
<comment type="similarity">
    <text evidence="1">Belongs to the UPF0270 family.</text>
</comment>
<dbReference type="Pfam" id="PF06794">
    <property type="entry name" value="UPF0270"/>
    <property type="match status" value="1"/>
</dbReference>
<proteinExistence type="inferred from homology"/>
<protein>
    <recommendedName>
        <fullName evidence="4">Cytoplasmic protein</fullName>
    </recommendedName>
</protein>
<evidence type="ECO:0008006" key="4">
    <source>
        <dbReference type="Google" id="ProtNLM"/>
    </source>
</evidence>
<evidence type="ECO:0000313" key="2">
    <source>
        <dbReference type="EMBL" id="OUS40105.1"/>
    </source>
</evidence>